<gene>
    <name evidence="2" type="ORF">GSTUAT00008766001</name>
</gene>
<keyword evidence="3" id="KW-1185">Reference proteome</keyword>
<name>A0A292PK47_9PEZI</name>
<feature type="chain" id="PRO_5012268262" description="Extracellular membrane protein CFEM domain-containing protein" evidence="1">
    <location>
        <begin position="21"/>
        <end position="95"/>
    </location>
</feature>
<dbReference type="EMBL" id="LN891241">
    <property type="protein sequence ID" value="CUS07151.1"/>
    <property type="molecule type" value="Genomic_DNA"/>
</dbReference>
<evidence type="ECO:0008006" key="4">
    <source>
        <dbReference type="Google" id="ProtNLM"/>
    </source>
</evidence>
<accession>A0A292PK47</accession>
<dbReference type="Proteomes" id="UP001412239">
    <property type="component" value="Unassembled WGS sequence"/>
</dbReference>
<dbReference type="AlphaFoldDB" id="A0A292PK47"/>
<sequence>MQFKHVLCVALLTAITGATAVPKVKIPCDNAYHPCNRAGKYPDCSKEYIKQIELRADAFNGLSILCNIVTNILLLKFGQLGKVSHAKLEEWAIGR</sequence>
<evidence type="ECO:0000256" key="1">
    <source>
        <dbReference type="SAM" id="SignalP"/>
    </source>
</evidence>
<organism evidence="2 3">
    <name type="scientific">Tuber aestivum</name>
    <name type="common">summer truffle</name>
    <dbReference type="NCBI Taxonomy" id="59557"/>
    <lineage>
        <taxon>Eukaryota</taxon>
        <taxon>Fungi</taxon>
        <taxon>Dikarya</taxon>
        <taxon>Ascomycota</taxon>
        <taxon>Pezizomycotina</taxon>
        <taxon>Pezizomycetes</taxon>
        <taxon>Pezizales</taxon>
        <taxon>Tuberaceae</taxon>
        <taxon>Tuber</taxon>
    </lineage>
</organism>
<keyword evidence="1" id="KW-0732">Signal</keyword>
<proteinExistence type="predicted"/>
<reference evidence="2" key="1">
    <citation type="submission" date="2015-10" db="EMBL/GenBank/DDBJ databases">
        <authorList>
            <person name="Regsiter A."/>
            <person name="william w."/>
        </authorList>
    </citation>
    <scope>NUCLEOTIDE SEQUENCE</scope>
    <source>
        <strain evidence="2">Montdore</strain>
    </source>
</reference>
<feature type="signal peptide" evidence="1">
    <location>
        <begin position="1"/>
        <end position="20"/>
    </location>
</feature>
<protein>
    <recommendedName>
        <fullName evidence="4">Extracellular membrane protein CFEM domain-containing protein</fullName>
    </recommendedName>
</protein>
<evidence type="ECO:0000313" key="2">
    <source>
        <dbReference type="EMBL" id="CUS07151.1"/>
    </source>
</evidence>
<evidence type="ECO:0000313" key="3">
    <source>
        <dbReference type="Proteomes" id="UP001412239"/>
    </source>
</evidence>